<organism evidence="2 3">
    <name type="scientific">Gordonia asplenii</name>
    <dbReference type="NCBI Taxonomy" id="2725283"/>
    <lineage>
        <taxon>Bacteria</taxon>
        <taxon>Bacillati</taxon>
        <taxon>Actinomycetota</taxon>
        <taxon>Actinomycetes</taxon>
        <taxon>Mycobacteriales</taxon>
        <taxon>Gordoniaceae</taxon>
        <taxon>Gordonia</taxon>
    </lineage>
</organism>
<dbReference type="Gene3D" id="1.20.120.450">
    <property type="entry name" value="dinb family like domain"/>
    <property type="match status" value="1"/>
</dbReference>
<evidence type="ECO:0000313" key="3">
    <source>
        <dbReference type="Proteomes" id="UP000550729"/>
    </source>
</evidence>
<protein>
    <submittedName>
        <fullName evidence="2">TIGR03084 family protein</fullName>
    </submittedName>
</protein>
<dbReference type="SUPFAM" id="SSF109854">
    <property type="entry name" value="DinB/YfiT-like putative metalloenzymes"/>
    <property type="match status" value="1"/>
</dbReference>
<dbReference type="AlphaFoldDB" id="A0A848KV26"/>
<name>A0A848KV26_9ACTN</name>
<dbReference type="NCBIfam" id="TIGR03083">
    <property type="entry name" value="maleylpyruvate isomerase family mycothiol-dependent enzyme"/>
    <property type="match status" value="1"/>
</dbReference>
<dbReference type="EMBL" id="JABBNB010000001">
    <property type="protein sequence ID" value="NMO00041.1"/>
    <property type="molecule type" value="Genomic_DNA"/>
</dbReference>
<evidence type="ECO:0000259" key="1">
    <source>
        <dbReference type="Pfam" id="PF11716"/>
    </source>
</evidence>
<keyword evidence="3" id="KW-1185">Reference proteome</keyword>
<dbReference type="Proteomes" id="UP000550729">
    <property type="component" value="Unassembled WGS sequence"/>
</dbReference>
<dbReference type="InterPro" id="IPR017518">
    <property type="entry name" value="CHP03084"/>
</dbReference>
<proteinExistence type="predicted"/>
<dbReference type="RefSeq" id="WP_170192502.1">
    <property type="nucleotide sequence ID" value="NZ_JABBNB010000001.1"/>
</dbReference>
<accession>A0A848KV26</accession>
<feature type="domain" description="Mycothiol-dependent maleylpyruvate isomerase metal-binding" evidence="1">
    <location>
        <begin position="12"/>
        <end position="145"/>
    </location>
</feature>
<dbReference type="GO" id="GO:0046872">
    <property type="term" value="F:metal ion binding"/>
    <property type="evidence" value="ECO:0007669"/>
    <property type="project" value="InterPro"/>
</dbReference>
<reference evidence="2 3" key="1">
    <citation type="submission" date="2020-04" db="EMBL/GenBank/DDBJ databases">
        <title>Gordonia sp. nov. TBRC 11910.</title>
        <authorList>
            <person name="Suriyachadkun C."/>
        </authorList>
    </citation>
    <scope>NUCLEOTIDE SEQUENCE [LARGE SCALE GENOMIC DNA]</scope>
    <source>
        <strain evidence="2 3">TBRC 11910</strain>
    </source>
</reference>
<comment type="caution">
    <text evidence="2">The sequence shown here is derived from an EMBL/GenBank/DDBJ whole genome shotgun (WGS) entry which is preliminary data.</text>
</comment>
<dbReference type="InterPro" id="IPR024344">
    <property type="entry name" value="MDMPI_metal-binding"/>
</dbReference>
<sequence length="265" mass="29113">MADISALVDDLQTEHDELDKLLTPLSDQQWDLDTPADGWRIRDQVAHLAFFDGAMTQSITDAPAFLATLAIRRDTPDYVNVVAAPLAALPAATLLDRWRAGCTAVTDAMRHADPATRVAWYGPPMSLASACTARLMETWAHGQDIVDTLGIDRPATDRIQHVLHIGYRARAFAYRNRGLDVPTHDIRFEVTAPNGTIWTYGQSQTDVIRGPALDLALVLTQRRHPDDTDLTTQGHLADEFLALAQAYAGKPGTGRRPGQFPRARG</sequence>
<dbReference type="InterPro" id="IPR017517">
    <property type="entry name" value="Maleyloyr_isom"/>
</dbReference>
<gene>
    <name evidence="2" type="ORF">HH308_02300</name>
</gene>
<dbReference type="NCBIfam" id="TIGR03084">
    <property type="entry name" value="TIGR03084 family metal-binding protein"/>
    <property type="match status" value="1"/>
</dbReference>
<evidence type="ECO:0000313" key="2">
    <source>
        <dbReference type="EMBL" id="NMO00041.1"/>
    </source>
</evidence>
<dbReference type="InterPro" id="IPR034660">
    <property type="entry name" value="DinB/YfiT-like"/>
</dbReference>
<dbReference type="Pfam" id="PF11716">
    <property type="entry name" value="MDMPI_N"/>
    <property type="match status" value="1"/>
</dbReference>